<evidence type="ECO:0000313" key="8">
    <source>
        <dbReference type="EMBL" id="BET25699.1"/>
    </source>
</evidence>
<protein>
    <recommendedName>
        <fullName evidence="10">C-type cytochrome biogenesis protein CcmI</fullName>
    </recommendedName>
</protein>
<feature type="repeat" description="TPR" evidence="4">
    <location>
        <begin position="182"/>
        <end position="215"/>
    </location>
</feature>
<keyword evidence="5" id="KW-1133">Transmembrane helix</keyword>
<keyword evidence="3 4" id="KW-0802">TPR repeat</keyword>
<evidence type="ECO:0000256" key="3">
    <source>
        <dbReference type="ARBA" id="ARBA00022803"/>
    </source>
</evidence>
<name>A0AA86IYB9_9BURK</name>
<dbReference type="SUPFAM" id="SSF48452">
    <property type="entry name" value="TPR-like"/>
    <property type="match status" value="1"/>
</dbReference>
<keyword evidence="9" id="KW-1185">Reference proteome</keyword>
<dbReference type="Gene3D" id="1.25.40.10">
    <property type="entry name" value="Tetratricopeptide repeat domain"/>
    <property type="match status" value="1"/>
</dbReference>
<dbReference type="InterPro" id="IPR019734">
    <property type="entry name" value="TPR_rpt"/>
</dbReference>
<keyword evidence="5" id="KW-0472">Membrane</keyword>
<dbReference type="InterPro" id="IPR056413">
    <property type="entry name" value="TPR_CcmH_CycH"/>
</dbReference>
<gene>
    <name evidence="8" type="ORF">RGQ30_12000</name>
</gene>
<keyword evidence="2" id="KW-0201">Cytochrome c-type biogenesis</keyword>
<keyword evidence="5" id="KW-0812">Transmembrane</keyword>
<dbReference type="RefSeq" id="WP_130556770.1">
    <property type="nucleotide sequence ID" value="NZ_AP028947.1"/>
</dbReference>
<organism evidence="8 9">
    <name type="scientific">Limnobacter thiooxidans</name>
    <dbReference type="NCBI Taxonomy" id="131080"/>
    <lineage>
        <taxon>Bacteria</taxon>
        <taxon>Pseudomonadati</taxon>
        <taxon>Pseudomonadota</taxon>
        <taxon>Betaproteobacteria</taxon>
        <taxon>Burkholderiales</taxon>
        <taxon>Burkholderiaceae</taxon>
        <taxon>Limnobacter</taxon>
    </lineage>
</organism>
<feature type="domain" description="Cytochrome c-type biogenesis protein H TPR" evidence="7">
    <location>
        <begin position="152"/>
        <end position="285"/>
    </location>
</feature>
<accession>A0AA86IYB9</accession>
<evidence type="ECO:0000313" key="9">
    <source>
        <dbReference type="Proteomes" id="UP001329151"/>
    </source>
</evidence>
<evidence type="ECO:0000256" key="2">
    <source>
        <dbReference type="ARBA" id="ARBA00022748"/>
    </source>
</evidence>
<evidence type="ECO:0000259" key="7">
    <source>
        <dbReference type="Pfam" id="PF23914"/>
    </source>
</evidence>
<dbReference type="InterPro" id="IPR011990">
    <property type="entry name" value="TPR-like_helical_dom_sf"/>
</dbReference>
<dbReference type="InterPro" id="IPR051263">
    <property type="entry name" value="C-type_cytochrome_biogenesis"/>
</dbReference>
<dbReference type="AlphaFoldDB" id="A0AA86IYB9"/>
<dbReference type="Proteomes" id="UP001329151">
    <property type="component" value="Chromosome"/>
</dbReference>
<feature type="transmembrane region" description="Helical" evidence="5">
    <location>
        <begin position="104"/>
        <end position="124"/>
    </location>
</feature>
<feature type="domain" description="Cytochrome c-type biogenesis protein H Ig-like" evidence="6">
    <location>
        <begin position="308"/>
        <end position="408"/>
    </location>
</feature>
<dbReference type="GO" id="GO:0017004">
    <property type="term" value="P:cytochrome complex assembly"/>
    <property type="evidence" value="ECO:0007669"/>
    <property type="project" value="UniProtKB-KW"/>
</dbReference>
<sequence length="424" mass="45046">MSLSVAFVGFIFLFFLAFSIYRSWSGFFDSNVLKASPEQANHANSPEWRAFIDRRQEIENDPMLDDQGKKNLIENWQAMAIESKPHMAESGAPSIQSLANALPLGIPGFVAGVLATAVLFTYLVGAMHPGALTWPEIGSQARTGPTAEQAVAATAGHPGDGASLEDRLAGLKERLAQQPDDLRGWVLLARTHASMSNFTESANALKKALELTPGHPDILADLADMTAMVQGRQLAGEPEQYIAAALQSDPRHEKALALAASAAEQSGDQARAQVYWQLLSQVQQANLKNPATQVESPAEPSATNALTTVRVNVPLAALNQMNVDSALFVFLKAEPGPGKPLAVVRVPVTQLKAGEQSIQIGANDLLDVGSVNQLPAVVHVQARLSIQGIAQTGLGDIQSGFLAVDVSQLANGIGLKLPERPSKP</sequence>
<evidence type="ECO:0000259" key="6">
    <source>
        <dbReference type="Pfam" id="PF23892"/>
    </source>
</evidence>
<evidence type="ECO:0008006" key="10">
    <source>
        <dbReference type="Google" id="ProtNLM"/>
    </source>
</evidence>
<dbReference type="InterPro" id="IPR056412">
    <property type="entry name" value="Ig_CycH"/>
</dbReference>
<dbReference type="Pfam" id="PF23892">
    <property type="entry name" value="Ig_CycH"/>
    <property type="match status" value="1"/>
</dbReference>
<reference evidence="8 9" key="1">
    <citation type="submission" date="2023-10" db="EMBL/GenBank/DDBJ databases">
        <title>Complete Genome Sequence of Limnobacter thiooxidans CS-K2T, Isolated from freshwater lake sediments in Bavaria, Germany.</title>
        <authorList>
            <person name="Naruki M."/>
            <person name="Watanabe A."/>
            <person name="Warashina T."/>
            <person name="Morita T."/>
            <person name="Arakawa K."/>
        </authorList>
    </citation>
    <scope>NUCLEOTIDE SEQUENCE [LARGE SCALE GENOMIC DNA]</scope>
    <source>
        <strain evidence="8 9">CS-K2</strain>
    </source>
</reference>
<proteinExistence type="predicted"/>
<dbReference type="PANTHER" id="PTHR47870">
    <property type="entry name" value="CYTOCHROME C-TYPE BIOGENESIS PROTEIN CCMH"/>
    <property type="match status" value="1"/>
</dbReference>
<dbReference type="PROSITE" id="PS50005">
    <property type="entry name" value="TPR"/>
    <property type="match status" value="1"/>
</dbReference>
<evidence type="ECO:0000256" key="5">
    <source>
        <dbReference type="SAM" id="Phobius"/>
    </source>
</evidence>
<dbReference type="Pfam" id="PF23914">
    <property type="entry name" value="TPR_CcmH_CycH"/>
    <property type="match status" value="1"/>
</dbReference>
<evidence type="ECO:0000256" key="4">
    <source>
        <dbReference type="PROSITE-ProRule" id="PRU00339"/>
    </source>
</evidence>
<evidence type="ECO:0000256" key="1">
    <source>
        <dbReference type="ARBA" id="ARBA00022737"/>
    </source>
</evidence>
<keyword evidence="1" id="KW-0677">Repeat</keyword>
<dbReference type="EMBL" id="AP028947">
    <property type="protein sequence ID" value="BET25699.1"/>
    <property type="molecule type" value="Genomic_DNA"/>
</dbReference>
<dbReference type="PANTHER" id="PTHR47870:SF1">
    <property type="entry name" value="CYTOCHROME C-TYPE BIOGENESIS PROTEIN CCMH"/>
    <property type="match status" value="1"/>
</dbReference>
<dbReference type="KEGG" id="lto:RGQ30_12000"/>